<keyword evidence="1" id="KW-0732">Signal</keyword>
<evidence type="ECO:0000313" key="2">
    <source>
        <dbReference type="EMBL" id="TQM21777.1"/>
    </source>
</evidence>
<organism evidence="2 3">
    <name type="scientific">Chryseobacterium aquifrigidense</name>
    <dbReference type="NCBI Taxonomy" id="558021"/>
    <lineage>
        <taxon>Bacteria</taxon>
        <taxon>Pseudomonadati</taxon>
        <taxon>Bacteroidota</taxon>
        <taxon>Flavobacteriia</taxon>
        <taxon>Flavobacteriales</taxon>
        <taxon>Weeksellaceae</taxon>
        <taxon>Chryseobacterium group</taxon>
        <taxon>Chryseobacterium</taxon>
    </lineage>
</organism>
<accession>A0A543EJK9</accession>
<reference evidence="2 3" key="1">
    <citation type="submission" date="2019-06" db="EMBL/GenBank/DDBJ databases">
        <title>Sorghum-associated microbial communities from plants grown in Nebraska, USA.</title>
        <authorList>
            <person name="Schachtman D."/>
        </authorList>
    </citation>
    <scope>NUCLEOTIDE SEQUENCE [LARGE SCALE GENOMIC DNA]</scope>
    <source>
        <strain evidence="2 3">110</strain>
    </source>
</reference>
<keyword evidence="3" id="KW-1185">Reference proteome</keyword>
<dbReference type="AlphaFoldDB" id="A0A543EJK9"/>
<comment type="caution">
    <text evidence="2">The sequence shown here is derived from an EMBL/GenBank/DDBJ whole genome shotgun (WGS) entry which is preliminary data.</text>
</comment>
<dbReference type="EMBL" id="VFPD01000001">
    <property type="protein sequence ID" value="TQM21777.1"/>
    <property type="molecule type" value="Genomic_DNA"/>
</dbReference>
<sequence>MKEQKSVRIGVALFFISLTTAFQAQTIAEKQPDLKSTPINMEMMLGSRGIYYQVMVNKKFKSIPKLGFFSITNGNAPWEKEMTPDIMTQSHITYTLLRGLEVTTGLQYTPVYGFRPVASLIYSYSTPEFTIVANPKIDLASDWASENMLLIEYRPKINDNWSWYGRVQGLYGFVPSSGDHNRSYIYLRAGLSYKEFSFGLGSNFEWYGPIKHNENSIGLFASVLVF</sequence>
<proteinExistence type="predicted"/>
<gene>
    <name evidence="2" type="ORF">FB551_1473</name>
</gene>
<name>A0A543EJK9_9FLAO</name>
<protein>
    <recommendedName>
        <fullName evidence="4">Outer membrane protein with beta-barrel domain</fullName>
    </recommendedName>
</protein>
<evidence type="ECO:0000256" key="1">
    <source>
        <dbReference type="SAM" id="SignalP"/>
    </source>
</evidence>
<feature type="chain" id="PRO_5021988138" description="Outer membrane protein with beta-barrel domain" evidence="1">
    <location>
        <begin position="25"/>
        <end position="226"/>
    </location>
</feature>
<evidence type="ECO:0000313" key="3">
    <source>
        <dbReference type="Proteomes" id="UP000316437"/>
    </source>
</evidence>
<evidence type="ECO:0008006" key="4">
    <source>
        <dbReference type="Google" id="ProtNLM"/>
    </source>
</evidence>
<feature type="signal peptide" evidence="1">
    <location>
        <begin position="1"/>
        <end position="24"/>
    </location>
</feature>
<dbReference type="Proteomes" id="UP000316437">
    <property type="component" value="Unassembled WGS sequence"/>
</dbReference>
<dbReference type="RefSeq" id="WP_142016416.1">
    <property type="nucleotide sequence ID" value="NZ_VFPD01000001.1"/>
</dbReference>